<proteinExistence type="predicted"/>
<dbReference type="SMART" id="SM00850">
    <property type="entry name" value="LytTR"/>
    <property type="match status" value="1"/>
</dbReference>
<gene>
    <name evidence="4" type="ORF">C1O66_20615</name>
</gene>
<dbReference type="GO" id="GO:0000156">
    <property type="term" value="F:phosphorelay response regulator activity"/>
    <property type="evidence" value="ECO:0007669"/>
    <property type="project" value="InterPro"/>
</dbReference>
<dbReference type="OrthoDB" id="236568at2"/>
<evidence type="ECO:0000259" key="2">
    <source>
        <dbReference type="PROSITE" id="PS50110"/>
    </source>
</evidence>
<dbReference type="EMBL" id="POSP01000004">
    <property type="protein sequence ID" value="PND36135.1"/>
    <property type="molecule type" value="Genomic_DNA"/>
</dbReference>
<dbReference type="Proteomes" id="UP000235916">
    <property type="component" value="Unassembled WGS sequence"/>
</dbReference>
<dbReference type="SMART" id="SM00448">
    <property type="entry name" value="REC"/>
    <property type="match status" value="1"/>
</dbReference>
<dbReference type="AlphaFoldDB" id="A0A2N8KRQ2"/>
<dbReference type="InterPro" id="IPR011006">
    <property type="entry name" value="CheY-like_superfamily"/>
</dbReference>
<dbReference type="Pfam" id="PF04397">
    <property type="entry name" value="LytTR"/>
    <property type="match status" value="1"/>
</dbReference>
<evidence type="ECO:0000256" key="1">
    <source>
        <dbReference type="PROSITE-ProRule" id="PRU00169"/>
    </source>
</evidence>
<evidence type="ECO:0000313" key="4">
    <source>
        <dbReference type="EMBL" id="PND36135.1"/>
    </source>
</evidence>
<accession>A0A2N8KRQ2</accession>
<name>A0A2N8KRQ2_9BURK</name>
<dbReference type="InterPro" id="IPR001789">
    <property type="entry name" value="Sig_transdc_resp-reg_receiver"/>
</dbReference>
<dbReference type="InterPro" id="IPR007492">
    <property type="entry name" value="LytTR_DNA-bd_dom"/>
</dbReference>
<dbReference type="SUPFAM" id="SSF52172">
    <property type="entry name" value="CheY-like"/>
    <property type="match status" value="1"/>
</dbReference>
<dbReference type="PANTHER" id="PTHR37299:SF1">
    <property type="entry name" value="STAGE 0 SPORULATION PROTEIN A HOMOLOG"/>
    <property type="match status" value="1"/>
</dbReference>
<dbReference type="Gene3D" id="2.40.50.1020">
    <property type="entry name" value="LytTr DNA-binding domain"/>
    <property type="match status" value="1"/>
</dbReference>
<dbReference type="PROSITE" id="PS50930">
    <property type="entry name" value="HTH_LYTTR"/>
    <property type="match status" value="1"/>
</dbReference>
<evidence type="ECO:0000259" key="3">
    <source>
        <dbReference type="PROSITE" id="PS50930"/>
    </source>
</evidence>
<dbReference type="InterPro" id="IPR046947">
    <property type="entry name" value="LytR-like"/>
</dbReference>
<feature type="domain" description="HTH LytTR-type" evidence="3">
    <location>
        <begin position="183"/>
        <end position="285"/>
    </location>
</feature>
<keyword evidence="4" id="KW-0238">DNA-binding</keyword>
<keyword evidence="1" id="KW-0597">Phosphoprotein</keyword>
<dbReference type="PROSITE" id="PS50110">
    <property type="entry name" value="RESPONSE_REGULATORY"/>
    <property type="match status" value="1"/>
</dbReference>
<feature type="domain" description="Response regulatory" evidence="2">
    <location>
        <begin position="8"/>
        <end position="128"/>
    </location>
</feature>
<evidence type="ECO:0000313" key="5">
    <source>
        <dbReference type="Proteomes" id="UP000235916"/>
    </source>
</evidence>
<reference evidence="4 5" key="1">
    <citation type="submission" date="2018-01" db="EMBL/GenBank/DDBJ databases">
        <title>Draft genome sequence of Paucibacter aquatile CR182 isolated from freshwater of the Nakdong River.</title>
        <authorList>
            <person name="Choi A."/>
            <person name="Chung E.J."/>
        </authorList>
    </citation>
    <scope>NUCLEOTIDE SEQUENCE [LARGE SCALE GENOMIC DNA]</scope>
    <source>
        <strain evidence="4 5">CR182</strain>
    </source>
</reference>
<feature type="modified residue" description="4-aspartylphosphate" evidence="1">
    <location>
        <position position="60"/>
    </location>
</feature>
<keyword evidence="5" id="KW-1185">Reference proteome</keyword>
<organism evidence="4 5">
    <name type="scientific">Kinneretia aquatilis</name>
    <dbReference type="NCBI Taxonomy" id="2070761"/>
    <lineage>
        <taxon>Bacteria</taxon>
        <taxon>Pseudomonadati</taxon>
        <taxon>Pseudomonadota</taxon>
        <taxon>Betaproteobacteria</taxon>
        <taxon>Burkholderiales</taxon>
        <taxon>Sphaerotilaceae</taxon>
        <taxon>Roseateles</taxon>
    </lineage>
</organism>
<comment type="caution">
    <text evidence="4">The sequence shown here is derived from an EMBL/GenBank/DDBJ whole genome shotgun (WGS) entry which is preliminary data.</text>
</comment>
<sequence>MMNLPACTALIAEDEILLAESLRQELSRLWPALDIVAMAGHGQEAVDQALRLRPDICFLDIRMPGLSGLEAAAALAEDWPSEGAPFPLLVFVTAYDQYALQAFEHAAVDYVLKPVQAERLAQTCERLRKALLARQAEQPAPALLQSAVDQLRQLLGTSALSASGPAHGVGASPSGRPEPLRLLQVSVGSTIQMVPVDEVLYFEAADKYVRVLTRNKEHLVRISLRELLPQLDGQRFWQVHRSVVVRADAIDRAVRDESGRLTLHLHGSADTLSVSRLYAPLFKGM</sequence>
<dbReference type="GO" id="GO:0003677">
    <property type="term" value="F:DNA binding"/>
    <property type="evidence" value="ECO:0007669"/>
    <property type="project" value="UniProtKB-KW"/>
</dbReference>
<dbReference type="PANTHER" id="PTHR37299">
    <property type="entry name" value="TRANSCRIPTIONAL REGULATOR-RELATED"/>
    <property type="match status" value="1"/>
</dbReference>
<dbReference type="Pfam" id="PF00072">
    <property type="entry name" value="Response_reg"/>
    <property type="match status" value="1"/>
</dbReference>
<dbReference type="Gene3D" id="3.40.50.2300">
    <property type="match status" value="1"/>
</dbReference>
<protein>
    <submittedName>
        <fullName evidence="4">DNA-binding response regulator</fullName>
    </submittedName>
</protein>